<dbReference type="Proteomes" id="UP000019151">
    <property type="component" value="Plasmid 1"/>
</dbReference>
<protein>
    <submittedName>
        <fullName evidence="1">Uncharacterized protein</fullName>
    </submittedName>
</protein>
<organism evidence="1 2">
    <name type="scientific">Gemmatirosa kalamazoonensis</name>
    <dbReference type="NCBI Taxonomy" id="861299"/>
    <lineage>
        <taxon>Bacteria</taxon>
        <taxon>Pseudomonadati</taxon>
        <taxon>Gemmatimonadota</taxon>
        <taxon>Gemmatimonadia</taxon>
        <taxon>Gemmatimonadales</taxon>
        <taxon>Gemmatimonadaceae</taxon>
        <taxon>Gemmatirosa</taxon>
    </lineage>
</organism>
<gene>
    <name evidence="1" type="ORF">J421_5091</name>
</gene>
<geneLocation type="plasmid" evidence="1 2">
    <name>1</name>
</geneLocation>
<proteinExistence type="predicted"/>
<name>W0RPG9_9BACT</name>
<dbReference type="HOGENOM" id="CLU_2180067_0_0_0"/>
<keyword evidence="1" id="KW-0614">Plasmid</keyword>
<evidence type="ECO:0000313" key="2">
    <source>
        <dbReference type="Proteomes" id="UP000019151"/>
    </source>
</evidence>
<dbReference type="KEGG" id="gba:J421_5091"/>
<reference evidence="1 2" key="1">
    <citation type="journal article" date="2014" name="Genome Announc.">
        <title>Genome Sequence and Methylome of Soil Bacterium Gemmatirosa kalamazoonensis KBS708T, a Member of the Rarely Cultivated Gemmatimonadetes Phylum.</title>
        <authorList>
            <person name="Debruyn J.M."/>
            <person name="Radosevich M."/>
            <person name="Wommack K.E."/>
            <person name="Polson S.W."/>
            <person name="Hauser L.J."/>
            <person name="Fawaz M.N."/>
            <person name="Korlach J."/>
            <person name="Tsai Y.C."/>
        </authorList>
    </citation>
    <scope>NUCLEOTIDE SEQUENCE [LARGE SCALE GENOMIC DNA]</scope>
    <source>
        <strain evidence="1 2">KBS708</strain>
        <plasmid evidence="2">Plasmid 1</plasmid>
    </source>
</reference>
<sequence>MPPSPHSISEEQSTAVRRAIGAAVGEAGTPRTPEVQRCLTGIVQGLLDRGASASEVHGLLAALFAEVRALYEDLAVRGALEVLHTEMRSYALAHERRRPSDDRCEGCAP</sequence>
<dbReference type="EMBL" id="CP007129">
    <property type="protein sequence ID" value="AHG92626.1"/>
    <property type="molecule type" value="Genomic_DNA"/>
</dbReference>
<keyword evidence="2" id="KW-1185">Reference proteome</keyword>
<dbReference type="AlphaFoldDB" id="W0RPG9"/>
<evidence type="ECO:0000313" key="1">
    <source>
        <dbReference type="EMBL" id="AHG92626.1"/>
    </source>
</evidence>
<accession>W0RPG9</accession>
<dbReference type="InParanoid" id="W0RPG9"/>
<dbReference type="RefSeq" id="WP_025413957.1">
    <property type="nucleotide sequence ID" value="NZ_CP007129.1"/>
</dbReference>